<dbReference type="EMBL" id="CP031264">
    <property type="protein sequence ID" value="AXI78667.1"/>
    <property type="molecule type" value="Genomic_DNA"/>
</dbReference>
<dbReference type="OrthoDB" id="9790390at2"/>
<keyword evidence="3" id="KW-0249">Electron transport</keyword>
<dbReference type="Proteomes" id="UP000249340">
    <property type="component" value="Chromosome"/>
</dbReference>
<dbReference type="InterPro" id="IPR017937">
    <property type="entry name" value="Thioredoxin_CS"/>
</dbReference>
<dbReference type="PIRSF" id="PIRSF000077">
    <property type="entry name" value="Thioredoxin"/>
    <property type="match status" value="1"/>
</dbReference>
<evidence type="ECO:0000313" key="10">
    <source>
        <dbReference type="EMBL" id="AXI78667.1"/>
    </source>
</evidence>
<comment type="similarity">
    <text evidence="1 7">Belongs to the thioredoxin family.</text>
</comment>
<dbReference type="Pfam" id="PF00085">
    <property type="entry name" value="Thioredoxin"/>
    <property type="match status" value="1"/>
</dbReference>
<dbReference type="PROSITE" id="PS51352">
    <property type="entry name" value="THIOREDOXIN_2"/>
    <property type="match status" value="1"/>
</dbReference>
<evidence type="ECO:0000313" key="11">
    <source>
        <dbReference type="Proteomes" id="UP000249340"/>
    </source>
</evidence>
<keyword evidence="4 8" id="KW-1015">Disulfide bond</keyword>
<dbReference type="GO" id="GO:0045454">
    <property type="term" value="P:cell redox homeostasis"/>
    <property type="evidence" value="ECO:0007669"/>
    <property type="project" value="TreeGrafter"/>
</dbReference>
<evidence type="ECO:0000256" key="8">
    <source>
        <dbReference type="PIRSR" id="PIRSR000077-4"/>
    </source>
</evidence>
<keyword evidence="5 8" id="KW-0676">Redox-active center</keyword>
<organism evidence="10 11">
    <name type="scientific">Peterkaempfera bronchialis</name>
    <dbReference type="NCBI Taxonomy" id="2126346"/>
    <lineage>
        <taxon>Bacteria</taxon>
        <taxon>Bacillati</taxon>
        <taxon>Actinomycetota</taxon>
        <taxon>Actinomycetes</taxon>
        <taxon>Kitasatosporales</taxon>
        <taxon>Streptomycetaceae</taxon>
        <taxon>Peterkaempfera</taxon>
    </lineage>
</organism>
<evidence type="ECO:0000256" key="5">
    <source>
        <dbReference type="ARBA" id="ARBA00023284"/>
    </source>
</evidence>
<proteinExistence type="inferred from homology"/>
<dbReference type="KEGG" id="stri:C7M71_015760"/>
<dbReference type="InterPro" id="IPR013766">
    <property type="entry name" value="Thioredoxin_domain"/>
</dbReference>
<evidence type="ECO:0000256" key="2">
    <source>
        <dbReference type="ARBA" id="ARBA00022448"/>
    </source>
</evidence>
<dbReference type="PROSITE" id="PS00194">
    <property type="entry name" value="THIOREDOXIN_1"/>
    <property type="match status" value="1"/>
</dbReference>
<evidence type="ECO:0000256" key="7">
    <source>
        <dbReference type="PIRNR" id="PIRNR000077"/>
    </source>
</evidence>
<dbReference type="InterPro" id="IPR036249">
    <property type="entry name" value="Thioredoxin-like_sf"/>
</dbReference>
<dbReference type="PANTHER" id="PTHR45663">
    <property type="entry name" value="GEO12009P1"/>
    <property type="match status" value="1"/>
</dbReference>
<dbReference type="RefSeq" id="WP_111493575.1">
    <property type="nucleotide sequence ID" value="NZ_CP031264.1"/>
</dbReference>
<dbReference type="GO" id="GO:0015035">
    <property type="term" value="F:protein-disulfide reductase activity"/>
    <property type="evidence" value="ECO:0007669"/>
    <property type="project" value="UniProtKB-UniRule"/>
</dbReference>
<keyword evidence="11" id="KW-1185">Reference proteome</keyword>
<accession>A0A345SY62</accession>
<dbReference type="CDD" id="cd02947">
    <property type="entry name" value="TRX_family"/>
    <property type="match status" value="1"/>
</dbReference>
<dbReference type="PANTHER" id="PTHR45663:SF11">
    <property type="entry name" value="GEO12009P1"/>
    <property type="match status" value="1"/>
</dbReference>
<evidence type="ECO:0000256" key="1">
    <source>
        <dbReference type="ARBA" id="ARBA00008987"/>
    </source>
</evidence>
<sequence length="126" mass="13685">MAQQITAQQVTAEQDVVRHEGEVRTVTDADFAAEVLAAERPVLVEFTAAWCGPCRMLAPVLAEIAREEAGRLRVAVLDVDANPETTATYGVLSMPTLMVFRGGEPVRSLVGARPKRRLLQEIADVV</sequence>
<protein>
    <recommendedName>
        <fullName evidence="6 7">Thioredoxin</fullName>
    </recommendedName>
</protein>
<evidence type="ECO:0000256" key="3">
    <source>
        <dbReference type="ARBA" id="ARBA00022982"/>
    </source>
</evidence>
<dbReference type="Gene3D" id="3.40.30.10">
    <property type="entry name" value="Glutaredoxin"/>
    <property type="match status" value="1"/>
</dbReference>
<dbReference type="AlphaFoldDB" id="A0A345SY62"/>
<evidence type="ECO:0000256" key="4">
    <source>
        <dbReference type="ARBA" id="ARBA00023157"/>
    </source>
</evidence>
<dbReference type="FunFam" id="3.40.30.10:FF:000001">
    <property type="entry name" value="Thioredoxin"/>
    <property type="match status" value="1"/>
</dbReference>
<dbReference type="SUPFAM" id="SSF52833">
    <property type="entry name" value="Thioredoxin-like"/>
    <property type="match status" value="1"/>
</dbReference>
<dbReference type="GO" id="GO:0005829">
    <property type="term" value="C:cytosol"/>
    <property type="evidence" value="ECO:0007669"/>
    <property type="project" value="TreeGrafter"/>
</dbReference>
<evidence type="ECO:0000256" key="6">
    <source>
        <dbReference type="NCBIfam" id="TIGR01068"/>
    </source>
</evidence>
<feature type="domain" description="Thioredoxin" evidence="9">
    <location>
        <begin position="1"/>
        <end position="126"/>
    </location>
</feature>
<gene>
    <name evidence="10" type="primary">trxA</name>
    <name evidence="10" type="ORF">C7M71_015760</name>
</gene>
<keyword evidence="2" id="KW-0813">Transport</keyword>
<dbReference type="NCBIfam" id="TIGR01068">
    <property type="entry name" value="thioredoxin"/>
    <property type="match status" value="1"/>
</dbReference>
<evidence type="ECO:0000259" key="9">
    <source>
        <dbReference type="PROSITE" id="PS51352"/>
    </source>
</evidence>
<dbReference type="InterPro" id="IPR005746">
    <property type="entry name" value="Thioredoxin"/>
</dbReference>
<feature type="disulfide bond" description="Redox-active" evidence="8">
    <location>
        <begin position="51"/>
        <end position="54"/>
    </location>
</feature>
<reference evidence="11" key="1">
    <citation type="submission" date="2018-07" db="EMBL/GenBank/DDBJ databases">
        <title>Streptacidiphilus bronchialis DSM 106435 chromosome.</title>
        <authorList>
            <person name="Batra D."/>
            <person name="Gulvik C.A."/>
        </authorList>
    </citation>
    <scope>NUCLEOTIDE SEQUENCE [LARGE SCALE GENOMIC DNA]</scope>
    <source>
        <strain evidence="11">DSM 106435</strain>
    </source>
</reference>
<name>A0A345SY62_9ACTN</name>
<dbReference type="PRINTS" id="PR00421">
    <property type="entry name" value="THIOREDOXIN"/>
</dbReference>